<keyword evidence="2" id="KW-1185">Reference proteome</keyword>
<accession>A0ACB7JCJ9</accession>
<dbReference type="EMBL" id="WQMT02000001">
    <property type="protein sequence ID" value="KAG9227613.1"/>
    <property type="molecule type" value="Genomic_DNA"/>
</dbReference>
<dbReference type="Proteomes" id="UP000824881">
    <property type="component" value="Unassembled WGS sequence"/>
</dbReference>
<proteinExistence type="predicted"/>
<protein>
    <submittedName>
        <fullName evidence="1">Uncharacterized protein</fullName>
    </submittedName>
</protein>
<organism evidence="1 2">
    <name type="scientific">Pleurotus cornucopiae</name>
    <name type="common">Cornucopia mushroom</name>
    <dbReference type="NCBI Taxonomy" id="5321"/>
    <lineage>
        <taxon>Eukaryota</taxon>
        <taxon>Fungi</taxon>
        <taxon>Dikarya</taxon>
        <taxon>Basidiomycota</taxon>
        <taxon>Agaricomycotina</taxon>
        <taxon>Agaricomycetes</taxon>
        <taxon>Agaricomycetidae</taxon>
        <taxon>Agaricales</taxon>
        <taxon>Pleurotineae</taxon>
        <taxon>Pleurotaceae</taxon>
        <taxon>Pleurotus</taxon>
    </lineage>
</organism>
<reference evidence="1 2" key="1">
    <citation type="journal article" date="2021" name="Appl. Environ. Microbiol.">
        <title>Genetic linkage and physical mapping for an oyster mushroom Pleurotus cornucopiae and QTL analysis for the trait cap color.</title>
        <authorList>
            <person name="Zhang Y."/>
            <person name="Gao W."/>
            <person name="Sonnenberg A."/>
            <person name="Chen Q."/>
            <person name="Zhang J."/>
            <person name="Huang C."/>
        </authorList>
    </citation>
    <scope>NUCLEOTIDE SEQUENCE [LARGE SCALE GENOMIC DNA]</scope>
    <source>
        <strain evidence="1">CCMSSC00406</strain>
    </source>
</reference>
<gene>
    <name evidence="1" type="ORF">CCMSSC00406_0000741</name>
</gene>
<comment type="caution">
    <text evidence="1">The sequence shown here is derived from an EMBL/GenBank/DDBJ whole genome shotgun (WGS) entry which is preliminary data.</text>
</comment>
<evidence type="ECO:0000313" key="1">
    <source>
        <dbReference type="EMBL" id="KAG9227613.1"/>
    </source>
</evidence>
<name>A0ACB7JCJ9_PLECO</name>
<sequence>MNEAGTRQHTDVQSSHIGPSFTAKFKGKAEKAAEKIAGNDAMMQRGEERQPCPGLHSTSQDAQNSSKLPVRAVYHGSAYLSQPTVVMSPQQILSSTSPQLRLACNVRTAYVLTCDQSKETYNAVFRANNMRVSFILAALAAFAVAAPIPTAPAAAAPADTVGGKILDGAIKVAKVVGQHAADEINGVVQKHWSEEAIAAKNAKKEKVTQSAAEVKLHGLSALKTAGAIGKGLAVGSAGKKSYLNQE</sequence>
<evidence type="ECO:0000313" key="2">
    <source>
        <dbReference type="Proteomes" id="UP000824881"/>
    </source>
</evidence>